<dbReference type="Pfam" id="PF00126">
    <property type="entry name" value="HTH_1"/>
    <property type="match status" value="1"/>
</dbReference>
<dbReference type="CDD" id="cd05466">
    <property type="entry name" value="PBP2_LTTR_substrate"/>
    <property type="match status" value="1"/>
</dbReference>
<comment type="similarity">
    <text evidence="1">Belongs to the LysR transcriptional regulatory family.</text>
</comment>
<gene>
    <name evidence="6" type="ORF">IAC55_08140</name>
</gene>
<dbReference type="Gene3D" id="3.40.190.290">
    <property type="match status" value="1"/>
</dbReference>
<dbReference type="FunFam" id="1.10.10.10:FF:000001">
    <property type="entry name" value="LysR family transcriptional regulator"/>
    <property type="match status" value="1"/>
</dbReference>
<dbReference type="PANTHER" id="PTHR30126:SF64">
    <property type="entry name" value="HTH-TYPE TRANSCRIPTIONAL REGULATOR CITR"/>
    <property type="match status" value="1"/>
</dbReference>
<dbReference type="InterPro" id="IPR000847">
    <property type="entry name" value="LysR_HTH_N"/>
</dbReference>
<evidence type="ECO:0000256" key="2">
    <source>
        <dbReference type="ARBA" id="ARBA00023015"/>
    </source>
</evidence>
<reference evidence="6" key="1">
    <citation type="submission" date="2020-10" db="EMBL/GenBank/DDBJ databases">
        <authorList>
            <person name="Gilroy R."/>
        </authorList>
    </citation>
    <scope>NUCLEOTIDE SEQUENCE</scope>
    <source>
        <strain evidence="6">F6-4510</strain>
    </source>
</reference>
<sequence>MKKGENLNLDISLDLYKIYCAVVRTGNMSAAAKELYISQPAVSMSVRQLEDRMGSPLLIRTTKGVRTTPEGSMLYEYLEQALSLIKTAEKKYFEMVNLEDGEIRIGASDTVIANYLMPYLEKFNNIYPNINIKVTNKTTYESLKLLKNGSVDLCFVNLPIENSNEFDIIECIEIHDCLVGGSKYRELAETGIKLSEINKYPLLLLEDLSNTRRYIDKFALENSIELHPIIELGSSDILLDFVKINLGLTFTIKEFTKAIDNENIFEIPLTPPVPPRSVGLVKLKGVALSNSAKGFCDIMDIKV</sequence>
<evidence type="ECO:0000259" key="5">
    <source>
        <dbReference type="PROSITE" id="PS50931"/>
    </source>
</evidence>
<comment type="caution">
    <text evidence="6">The sequence shown here is derived from an EMBL/GenBank/DDBJ whole genome shotgun (WGS) entry which is preliminary data.</text>
</comment>
<keyword evidence="2" id="KW-0805">Transcription regulation</keyword>
<keyword evidence="3" id="KW-0238">DNA-binding</keyword>
<proteinExistence type="inferred from homology"/>
<dbReference type="SUPFAM" id="SSF53850">
    <property type="entry name" value="Periplasmic binding protein-like II"/>
    <property type="match status" value="1"/>
</dbReference>
<dbReference type="PRINTS" id="PR00039">
    <property type="entry name" value="HTHLYSR"/>
</dbReference>
<dbReference type="EMBL" id="JADIMX010000158">
    <property type="protein sequence ID" value="MBO8435271.1"/>
    <property type="molecule type" value="Genomic_DNA"/>
</dbReference>
<protein>
    <submittedName>
        <fullName evidence="6">LysR family transcriptional regulator</fullName>
    </submittedName>
</protein>
<evidence type="ECO:0000313" key="7">
    <source>
        <dbReference type="Proteomes" id="UP000823611"/>
    </source>
</evidence>
<dbReference type="Gene3D" id="1.10.10.10">
    <property type="entry name" value="Winged helix-like DNA-binding domain superfamily/Winged helix DNA-binding domain"/>
    <property type="match status" value="1"/>
</dbReference>
<reference evidence="6" key="2">
    <citation type="journal article" date="2021" name="PeerJ">
        <title>Extensive microbial diversity within the chicken gut microbiome revealed by metagenomics and culture.</title>
        <authorList>
            <person name="Gilroy R."/>
            <person name="Ravi A."/>
            <person name="Getino M."/>
            <person name="Pursley I."/>
            <person name="Horton D.L."/>
            <person name="Alikhan N.F."/>
            <person name="Baker D."/>
            <person name="Gharbi K."/>
            <person name="Hall N."/>
            <person name="Watson M."/>
            <person name="Adriaenssens E.M."/>
            <person name="Foster-Nyarko E."/>
            <person name="Jarju S."/>
            <person name="Secka A."/>
            <person name="Antonio M."/>
            <person name="Oren A."/>
            <person name="Chaudhuri R.R."/>
            <person name="La Ragione R."/>
            <person name="Hildebrand F."/>
            <person name="Pallen M.J."/>
        </authorList>
    </citation>
    <scope>NUCLEOTIDE SEQUENCE</scope>
    <source>
        <strain evidence="6">F6-4510</strain>
    </source>
</reference>
<dbReference type="Proteomes" id="UP000823611">
    <property type="component" value="Unassembled WGS sequence"/>
</dbReference>
<dbReference type="GO" id="GO:0003700">
    <property type="term" value="F:DNA-binding transcription factor activity"/>
    <property type="evidence" value="ECO:0007669"/>
    <property type="project" value="InterPro"/>
</dbReference>
<organism evidence="6 7">
    <name type="scientific">Candidatus Fimicola merdigallinarum</name>
    <dbReference type="NCBI Taxonomy" id="2840819"/>
    <lineage>
        <taxon>Bacteria</taxon>
        <taxon>Bacillati</taxon>
        <taxon>Bacillota</taxon>
        <taxon>Clostridia</taxon>
        <taxon>Lachnospirales</taxon>
        <taxon>Lachnospiraceae</taxon>
        <taxon>Lachnospiraceae incertae sedis</taxon>
        <taxon>Candidatus Fimicola</taxon>
    </lineage>
</organism>
<dbReference type="PROSITE" id="PS50931">
    <property type="entry name" value="HTH_LYSR"/>
    <property type="match status" value="1"/>
</dbReference>
<dbReference type="AlphaFoldDB" id="A0A9D9DZB2"/>
<dbReference type="SUPFAM" id="SSF46785">
    <property type="entry name" value="Winged helix' DNA-binding domain"/>
    <property type="match status" value="1"/>
</dbReference>
<evidence type="ECO:0000313" key="6">
    <source>
        <dbReference type="EMBL" id="MBO8435271.1"/>
    </source>
</evidence>
<dbReference type="GO" id="GO:0000976">
    <property type="term" value="F:transcription cis-regulatory region binding"/>
    <property type="evidence" value="ECO:0007669"/>
    <property type="project" value="TreeGrafter"/>
</dbReference>
<feature type="domain" description="HTH lysR-type" evidence="5">
    <location>
        <begin position="11"/>
        <end position="68"/>
    </location>
</feature>
<evidence type="ECO:0000256" key="3">
    <source>
        <dbReference type="ARBA" id="ARBA00023125"/>
    </source>
</evidence>
<dbReference type="Pfam" id="PF03466">
    <property type="entry name" value="LysR_substrate"/>
    <property type="match status" value="1"/>
</dbReference>
<name>A0A9D9DZB2_9FIRM</name>
<accession>A0A9D9DZB2</accession>
<dbReference type="InterPro" id="IPR005119">
    <property type="entry name" value="LysR_subst-bd"/>
</dbReference>
<dbReference type="InterPro" id="IPR036388">
    <property type="entry name" value="WH-like_DNA-bd_sf"/>
</dbReference>
<keyword evidence="4" id="KW-0804">Transcription</keyword>
<evidence type="ECO:0000256" key="1">
    <source>
        <dbReference type="ARBA" id="ARBA00009437"/>
    </source>
</evidence>
<evidence type="ECO:0000256" key="4">
    <source>
        <dbReference type="ARBA" id="ARBA00023163"/>
    </source>
</evidence>
<dbReference type="PANTHER" id="PTHR30126">
    <property type="entry name" value="HTH-TYPE TRANSCRIPTIONAL REGULATOR"/>
    <property type="match status" value="1"/>
</dbReference>
<dbReference type="InterPro" id="IPR036390">
    <property type="entry name" value="WH_DNA-bd_sf"/>
</dbReference>